<dbReference type="InterPro" id="IPR029058">
    <property type="entry name" value="AB_hydrolase_fold"/>
</dbReference>
<accession>A0A5E8H903</accession>
<dbReference type="SUPFAM" id="SSF53474">
    <property type="entry name" value="alpha/beta-Hydrolases"/>
    <property type="match status" value="1"/>
</dbReference>
<organism evidence="2 3">
    <name type="scientific">Leptospira yanagawae serovar Saopaulo str. Sao Paulo = ATCC 700523</name>
    <dbReference type="NCBI Taxonomy" id="1249483"/>
    <lineage>
        <taxon>Bacteria</taxon>
        <taxon>Pseudomonadati</taxon>
        <taxon>Spirochaetota</taxon>
        <taxon>Spirochaetia</taxon>
        <taxon>Leptospirales</taxon>
        <taxon>Leptospiraceae</taxon>
        <taxon>Leptospira</taxon>
    </lineage>
</organism>
<dbReference type="AlphaFoldDB" id="A0A5E8H903"/>
<dbReference type="STRING" id="1249483.LEP1GSC202_3559"/>
<dbReference type="PANTHER" id="PTHR43358:SF4">
    <property type="entry name" value="ALPHA_BETA HYDROLASE FOLD-1 DOMAIN-CONTAINING PROTEIN"/>
    <property type="match status" value="1"/>
</dbReference>
<reference evidence="2 3" key="1">
    <citation type="submission" date="2013-04" db="EMBL/GenBank/DDBJ databases">
        <authorList>
            <person name="Harkins D.M."/>
            <person name="Durkin A.S."/>
            <person name="Brinkac L.M."/>
            <person name="Haft D.H."/>
            <person name="Selengut J.D."/>
            <person name="Sanka R."/>
            <person name="DePew J."/>
            <person name="Purushe J."/>
            <person name="Hartskeerl R.A."/>
            <person name="Ahmed A."/>
            <person name="van der Linden H."/>
            <person name="Goris M.G.A."/>
            <person name="Vinetz J.M."/>
            <person name="Sutton G.G."/>
            <person name="Nierman W.C."/>
            <person name="Fouts D.E."/>
        </authorList>
    </citation>
    <scope>NUCLEOTIDE SEQUENCE [LARGE SCALE GENOMIC DNA]</scope>
    <source>
        <strain evidence="2 3">Sao Paulo</strain>
    </source>
</reference>
<dbReference type="Proteomes" id="UP000013996">
    <property type="component" value="Unassembled WGS sequence"/>
</dbReference>
<feature type="domain" description="AB hydrolase-1" evidence="1">
    <location>
        <begin position="82"/>
        <end position="169"/>
    </location>
</feature>
<evidence type="ECO:0000313" key="3">
    <source>
        <dbReference type="Proteomes" id="UP000013996"/>
    </source>
</evidence>
<dbReference type="InterPro" id="IPR000073">
    <property type="entry name" value="AB_hydrolase_1"/>
</dbReference>
<dbReference type="Gene3D" id="3.40.50.1820">
    <property type="entry name" value="alpha/beta hydrolase"/>
    <property type="match status" value="1"/>
</dbReference>
<dbReference type="InterPro" id="IPR052920">
    <property type="entry name" value="DNA-binding_regulatory"/>
</dbReference>
<dbReference type="EMBL" id="AOGX02000039">
    <property type="protein sequence ID" value="EOQ87322.1"/>
    <property type="molecule type" value="Genomic_DNA"/>
</dbReference>
<name>A0A5E8H903_9LEPT</name>
<protein>
    <submittedName>
        <fullName evidence="2">Alpha/beta hydrolase family protein</fullName>
    </submittedName>
</protein>
<proteinExistence type="predicted"/>
<evidence type="ECO:0000313" key="2">
    <source>
        <dbReference type="EMBL" id="EOQ87322.1"/>
    </source>
</evidence>
<dbReference type="RefSeq" id="WP_015678985.1">
    <property type="nucleotide sequence ID" value="NZ_AOGX02000039.1"/>
</dbReference>
<evidence type="ECO:0000259" key="1">
    <source>
        <dbReference type="Pfam" id="PF00561"/>
    </source>
</evidence>
<gene>
    <name evidence="2" type="ORF">LEP1GSC202_3559</name>
</gene>
<keyword evidence="2" id="KW-0378">Hydrolase</keyword>
<dbReference type="OrthoDB" id="9776685at2"/>
<sequence>MKKLIGSLVFIFALFLLVAAYSFSNLILSPSSLVSIDVREKLSETTFSEFALPEPEAIRFQNGTLRLRGWYFKHSKKQNCGVILLHGLGKSRNQMMPYAPIFWRQGCSLFLYDARAHGESDGSSTTYGFYEKMDLERAVEYFSEIDNIPEDRIGIFGLDFGGATALQYADGQFEFGFIIADSSYRDMRSWIEDMFVNQFTEASRIVTPLSLSISELRGDFLVNDVSPANTAKLITQPVLILAPSENETKKTDSEMIFTNIKTKSKQIVLYAMPKEDSKPLQSPSNEYETSITNFFKEFRLNK</sequence>
<dbReference type="PANTHER" id="PTHR43358">
    <property type="entry name" value="ALPHA/BETA-HYDROLASE"/>
    <property type="match status" value="1"/>
</dbReference>
<dbReference type="Pfam" id="PF00561">
    <property type="entry name" value="Abhydrolase_1"/>
    <property type="match status" value="1"/>
</dbReference>
<dbReference type="GO" id="GO:0016787">
    <property type="term" value="F:hydrolase activity"/>
    <property type="evidence" value="ECO:0007669"/>
    <property type="project" value="UniProtKB-KW"/>
</dbReference>
<comment type="caution">
    <text evidence="2">The sequence shown here is derived from an EMBL/GenBank/DDBJ whole genome shotgun (WGS) entry which is preliminary data.</text>
</comment>